<dbReference type="PANTHER" id="PTHR43646">
    <property type="entry name" value="GLYCOSYLTRANSFERASE"/>
    <property type="match status" value="1"/>
</dbReference>
<evidence type="ECO:0000256" key="4">
    <source>
        <dbReference type="ARBA" id="ARBA00022679"/>
    </source>
</evidence>
<dbReference type="PANTHER" id="PTHR43646:SF2">
    <property type="entry name" value="GLYCOSYLTRANSFERASE 2-LIKE DOMAIN-CONTAINING PROTEIN"/>
    <property type="match status" value="1"/>
</dbReference>
<dbReference type="EMBL" id="JBEHZE010000001">
    <property type="protein sequence ID" value="MEX6633563.1"/>
    <property type="molecule type" value="Genomic_DNA"/>
</dbReference>
<evidence type="ECO:0000256" key="2">
    <source>
        <dbReference type="ARBA" id="ARBA00022475"/>
    </source>
</evidence>
<dbReference type="CDD" id="cd00761">
    <property type="entry name" value="Glyco_tranf_GTA_type"/>
    <property type="match status" value="1"/>
</dbReference>
<keyword evidence="5" id="KW-0472">Membrane</keyword>
<comment type="caution">
    <text evidence="7">The sequence shown here is derived from an EMBL/GenBank/DDBJ whole genome shotgun (WGS) entry which is preliminary data.</text>
</comment>
<feature type="domain" description="Glycosyltransferase 2-like" evidence="6">
    <location>
        <begin position="23"/>
        <end position="128"/>
    </location>
</feature>
<dbReference type="Proteomes" id="UP001560685">
    <property type="component" value="Unassembled WGS sequence"/>
</dbReference>
<organism evidence="7 8">
    <name type="scientific">Hyphococcus lacteus</name>
    <dbReference type="NCBI Taxonomy" id="3143536"/>
    <lineage>
        <taxon>Bacteria</taxon>
        <taxon>Pseudomonadati</taxon>
        <taxon>Pseudomonadota</taxon>
        <taxon>Alphaproteobacteria</taxon>
        <taxon>Parvularculales</taxon>
        <taxon>Parvularculaceae</taxon>
        <taxon>Hyphococcus</taxon>
    </lineage>
</organism>
<dbReference type="Gene3D" id="3.90.550.10">
    <property type="entry name" value="Spore Coat Polysaccharide Biosynthesis Protein SpsA, Chain A"/>
    <property type="match status" value="1"/>
</dbReference>
<dbReference type="RefSeq" id="WP_369313535.1">
    <property type="nucleotide sequence ID" value="NZ_JBEHZE010000001.1"/>
</dbReference>
<proteinExistence type="predicted"/>
<gene>
    <name evidence="7" type="ORF">ABFZ84_08370</name>
</gene>
<evidence type="ECO:0000256" key="1">
    <source>
        <dbReference type="ARBA" id="ARBA00004236"/>
    </source>
</evidence>
<dbReference type="GO" id="GO:0016757">
    <property type="term" value="F:glycosyltransferase activity"/>
    <property type="evidence" value="ECO:0007669"/>
    <property type="project" value="UniProtKB-KW"/>
</dbReference>
<dbReference type="EC" id="2.4.-.-" evidence="7"/>
<dbReference type="InterPro" id="IPR001173">
    <property type="entry name" value="Glyco_trans_2-like"/>
</dbReference>
<keyword evidence="3 7" id="KW-0328">Glycosyltransferase</keyword>
<keyword evidence="2" id="KW-1003">Cell membrane</keyword>
<evidence type="ECO:0000313" key="7">
    <source>
        <dbReference type="EMBL" id="MEX6633563.1"/>
    </source>
</evidence>
<evidence type="ECO:0000259" key="6">
    <source>
        <dbReference type="Pfam" id="PF00535"/>
    </source>
</evidence>
<evidence type="ECO:0000256" key="5">
    <source>
        <dbReference type="ARBA" id="ARBA00023136"/>
    </source>
</evidence>
<dbReference type="SUPFAM" id="SSF53448">
    <property type="entry name" value="Nucleotide-diphospho-sugar transferases"/>
    <property type="match status" value="1"/>
</dbReference>
<name>A0ABV3Z4Y8_9PROT</name>
<dbReference type="Pfam" id="PF00535">
    <property type="entry name" value="Glycos_transf_2"/>
    <property type="match status" value="1"/>
</dbReference>
<evidence type="ECO:0000256" key="3">
    <source>
        <dbReference type="ARBA" id="ARBA00022676"/>
    </source>
</evidence>
<evidence type="ECO:0000313" key="8">
    <source>
        <dbReference type="Proteomes" id="UP001560685"/>
    </source>
</evidence>
<accession>A0ABV3Z4Y8</accession>
<keyword evidence="4 7" id="KW-0808">Transferase</keyword>
<protein>
    <submittedName>
        <fullName evidence="7">Glycosyltransferase family A protein</fullName>
        <ecNumber evidence="7">2.4.-.-</ecNumber>
    </submittedName>
</protein>
<sequence>MTAPFTQPPQYTKSNTPQNRQLTVVVPFFNEEKYIARTLESILAQEHQPDEIILVNNGSTDRSLEICHAFKDKHKDILICVLHDPRPGKTNALETGLRAVNSSYVAFVGADTYYPPHYFALAMRLLTLSDGDLVGTIGIGIQNTPDSLAGHAKRLKGAVAGILLACQCHSGGYGHVFRTSIVRKAGGYSREQWPFALEDHEIVHRMLKHGHIAYHRDLWCKTSDRRSNRKSVSWNWFEVTLYHLTPYALKDWYFYRFLKSRFHQRHVLSAYLRAQPWQSQAEV</sequence>
<dbReference type="InterPro" id="IPR029044">
    <property type="entry name" value="Nucleotide-diphossugar_trans"/>
</dbReference>
<reference evidence="7 8" key="1">
    <citation type="submission" date="2024-05" db="EMBL/GenBank/DDBJ databases">
        <title>Three bacterial strains, DH-69, EH-24, and ECK-19 isolated from coastal sediments.</title>
        <authorList>
            <person name="Ye Y.-Q."/>
            <person name="Du Z.-J."/>
        </authorList>
    </citation>
    <scope>NUCLEOTIDE SEQUENCE [LARGE SCALE GENOMIC DNA]</scope>
    <source>
        <strain evidence="7 8">ECK-19</strain>
    </source>
</reference>
<comment type="subcellular location">
    <subcellularLocation>
        <location evidence="1">Cell membrane</location>
    </subcellularLocation>
</comment>
<keyword evidence="8" id="KW-1185">Reference proteome</keyword>